<reference evidence="1 2" key="1">
    <citation type="submission" date="2018-06" db="EMBL/GenBank/DDBJ databases">
        <title>Genomic Encyclopedia of Type Strains, Phase IV (KMG-IV): sequencing the most valuable type-strain genomes for metagenomic binning, comparative biology and taxonomic classification.</title>
        <authorList>
            <person name="Goeker M."/>
        </authorList>
    </citation>
    <scope>NUCLEOTIDE SEQUENCE [LARGE SCALE GENOMIC DNA]</scope>
    <source>
        <strain evidence="1 2">DSM 25532</strain>
    </source>
</reference>
<evidence type="ECO:0000313" key="2">
    <source>
        <dbReference type="Proteomes" id="UP000253426"/>
    </source>
</evidence>
<evidence type="ECO:0000313" key="1">
    <source>
        <dbReference type="EMBL" id="RBP47773.1"/>
    </source>
</evidence>
<organism evidence="1 2">
    <name type="scientific">Roseimicrobium gellanilyticum</name>
    <dbReference type="NCBI Taxonomy" id="748857"/>
    <lineage>
        <taxon>Bacteria</taxon>
        <taxon>Pseudomonadati</taxon>
        <taxon>Verrucomicrobiota</taxon>
        <taxon>Verrucomicrobiia</taxon>
        <taxon>Verrucomicrobiales</taxon>
        <taxon>Verrucomicrobiaceae</taxon>
        <taxon>Roseimicrobium</taxon>
    </lineage>
</organism>
<accession>A0A366HU06</accession>
<name>A0A366HU06_9BACT</name>
<dbReference type="Proteomes" id="UP000253426">
    <property type="component" value="Unassembled WGS sequence"/>
</dbReference>
<protein>
    <submittedName>
        <fullName evidence="1">Uncharacterized protein</fullName>
    </submittedName>
</protein>
<dbReference type="AlphaFoldDB" id="A0A366HU06"/>
<sequence>MHTQTAVEVTCLSFNGKPFSMEEAARRMMDLYPDRCLSSEEAWQELEASGLLVPSEHDPTAISFAAHKLKVVQNPEGNS</sequence>
<keyword evidence="2" id="KW-1185">Reference proteome</keyword>
<dbReference type="EMBL" id="QNRR01000001">
    <property type="protein sequence ID" value="RBP47773.1"/>
    <property type="molecule type" value="Genomic_DNA"/>
</dbReference>
<comment type="caution">
    <text evidence="1">The sequence shown here is derived from an EMBL/GenBank/DDBJ whole genome shotgun (WGS) entry which is preliminary data.</text>
</comment>
<proteinExistence type="predicted"/>
<gene>
    <name evidence="1" type="ORF">DES53_101572</name>
</gene>